<sequence>MNTYFKLSLAAFVALSAFSANAMTFGKPKYLRTMEANALSASSLTNFPECDFEYDTLGGEFIQRVAFYVTKDVLNYATKEEVSSWVDEQIGFANISLRNNCVKLKKEVALVRYVNELIDQEFYGKTYNAEDLNVVDYQSMISGMNSTQGGVLQETSQQMKSDWKEFGFDRVVNVIPYYRKYGNGVVCGVGGNFFTRPNAEEFTYMDAPNNSWGSETLSTQFFATVAWPNNPMCESKSIVAHELGHTDGLFHERGQQPTVNYDDTLGYAASCGGHNSIMYSGIDTPSALGFFSSPNLTINGEACGDPSTVKGVDSVETLHFNLGLSSLHSNPRDVPHQGVVDAGDSGQVGDTSTWNFITNTRHSNNVAVGSVEITDSPTALSESDEVLAIEVTRTDTSADASVVVKLEGEGAYAGADFEAEKVVSFVGGQNTETVEFSIYESNIPRAGGTVTVSLAYPSKVELGEESTVSLSYTPNKQGDVGRAKLAAAEIYCDANCTDGTIEVKRTGGTEGELPFDLVIREDGDLVTRLSYSFLDGESALSLPYSSDAITSLTTIDIEAAHPVLVEYGRLFFSYEYETTPDPETETTPETDNTETVIVDEGQSTSGGGGSGGSMSLGLLALLGLTVLRRQTR</sequence>
<dbReference type="EMBL" id="FNDD01000030">
    <property type="protein sequence ID" value="SDH81368.1"/>
    <property type="molecule type" value="Genomic_DNA"/>
</dbReference>
<evidence type="ECO:0000256" key="1">
    <source>
        <dbReference type="SAM" id="SignalP"/>
    </source>
</evidence>
<dbReference type="AlphaFoldDB" id="A0A1G8FGV1"/>
<dbReference type="OrthoDB" id="5906683at2"/>
<evidence type="ECO:0000313" key="2">
    <source>
        <dbReference type="EMBL" id="SDH81368.1"/>
    </source>
</evidence>
<dbReference type="SUPFAM" id="SSF141072">
    <property type="entry name" value="CalX-like"/>
    <property type="match status" value="1"/>
</dbReference>
<accession>A0A1G8FGV1</accession>
<dbReference type="RefSeq" id="WP_093278134.1">
    <property type="nucleotide sequence ID" value="NZ_FNDD01000030.1"/>
</dbReference>
<dbReference type="Proteomes" id="UP000198854">
    <property type="component" value="Unassembled WGS sequence"/>
</dbReference>
<feature type="chain" id="PRO_5011661002" evidence="1">
    <location>
        <begin position="23"/>
        <end position="632"/>
    </location>
</feature>
<dbReference type="SUPFAM" id="SSF55486">
    <property type="entry name" value="Metalloproteases ('zincins'), catalytic domain"/>
    <property type="match status" value="1"/>
</dbReference>
<dbReference type="InterPro" id="IPR038081">
    <property type="entry name" value="CalX-like_sf"/>
</dbReference>
<feature type="signal peptide" evidence="1">
    <location>
        <begin position="1"/>
        <end position="22"/>
    </location>
</feature>
<evidence type="ECO:0000313" key="3">
    <source>
        <dbReference type="Proteomes" id="UP000198854"/>
    </source>
</evidence>
<organism evidence="2 3">
    <name type="scientific">Vibrio xiamenensis</name>
    <dbReference type="NCBI Taxonomy" id="861298"/>
    <lineage>
        <taxon>Bacteria</taxon>
        <taxon>Pseudomonadati</taxon>
        <taxon>Pseudomonadota</taxon>
        <taxon>Gammaproteobacteria</taxon>
        <taxon>Vibrionales</taxon>
        <taxon>Vibrionaceae</taxon>
        <taxon>Vibrio</taxon>
    </lineage>
</organism>
<dbReference type="InterPro" id="IPR020008">
    <property type="entry name" value="GlyGly_CTERM"/>
</dbReference>
<name>A0A1G8FGV1_9VIBR</name>
<proteinExistence type="predicted"/>
<keyword evidence="1" id="KW-0732">Signal</keyword>
<dbReference type="NCBIfam" id="TIGR03501">
    <property type="entry name" value="GlyGly_CTERM"/>
    <property type="match status" value="1"/>
</dbReference>
<reference evidence="2 3" key="1">
    <citation type="submission" date="2016-10" db="EMBL/GenBank/DDBJ databases">
        <authorList>
            <person name="de Groot N.N."/>
        </authorList>
    </citation>
    <scope>NUCLEOTIDE SEQUENCE [LARGE SCALE GENOMIC DNA]</scope>
    <source>
        <strain evidence="2 3">CGMCC 1.10228</strain>
    </source>
</reference>
<protein>
    <submittedName>
        <fullName evidence="2">GlyGly-CTERM domain-containing protein/MYXO-CTERM domain-containing protein</fullName>
    </submittedName>
</protein>
<keyword evidence="3" id="KW-1185">Reference proteome</keyword>
<dbReference type="STRING" id="861298.SAMN04488136_13059"/>
<dbReference type="Gene3D" id="2.60.40.2030">
    <property type="match status" value="1"/>
</dbReference>
<gene>
    <name evidence="2" type="ORF">SAMN04488136_13059</name>
</gene>